<proteinExistence type="predicted"/>
<gene>
    <name evidence="1" type="ORF">DFA_08003</name>
</gene>
<sequence>MDVMSGCSCAYGDNIKTGDSSEETNTWSLDTLWIMQLGMCATSEAALVLPIPEPPAIRSDRSTNGPAIGCNFLISE</sequence>
<dbReference type="KEGG" id="dfa:DFA_08003"/>
<accession>F4Q4L3</accession>
<evidence type="ECO:0000313" key="1">
    <source>
        <dbReference type="EMBL" id="EGG17022.1"/>
    </source>
</evidence>
<organism evidence="1 2">
    <name type="scientific">Cavenderia fasciculata</name>
    <name type="common">Slime mold</name>
    <name type="synonym">Dictyostelium fasciculatum</name>
    <dbReference type="NCBI Taxonomy" id="261658"/>
    <lineage>
        <taxon>Eukaryota</taxon>
        <taxon>Amoebozoa</taxon>
        <taxon>Evosea</taxon>
        <taxon>Eumycetozoa</taxon>
        <taxon>Dictyostelia</taxon>
        <taxon>Acytosteliales</taxon>
        <taxon>Cavenderiaceae</taxon>
        <taxon>Cavenderia</taxon>
    </lineage>
</organism>
<dbReference type="Proteomes" id="UP000007797">
    <property type="component" value="Unassembled WGS sequence"/>
</dbReference>
<dbReference type="AlphaFoldDB" id="F4Q4L3"/>
<name>F4Q4L3_CACFS</name>
<reference evidence="2" key="1">
    <citation type="journal article" date="2011" name="Genome Res.">
        <title>Phylogeny-wide analysis of social amoeba genomes highlights ancient origins for complex intercellular communication.</title>
        <authorList>
            <person name="Heidel A.J."/>
            <person name="Lawal H.M."/>
            <person name="Felder M."/>
            <person name="Schilde C."/>
            <person name="Helps N.R."/>
            <person name="Tunggal B."/>
            <person name="Rivero F."/>
            <person name="John U."/>
            <person name="Schleicher M."/>
            <person name="Eichinger L."/>
            <person name="Platzer M."/>
            <person name="Noegel A.A."/>
            <person name="Schaap P."/>
            <person name="Gloeckner G."/>
        </authorList>
    </citation>
    <scope>NUCLEOTIDE SEQUENCE [LARGE SCALE GENOMIC DNA]</scope>
    <source>
        <strain evidence="2">SH3</strain>
    </source>
</reference>
<dbReference type="GeneID" id="14869901"/>
<dbReference type="EMBL" id="GL883021">
    <property type="protein sequence ID" value="EGG17022.1"/>
    <property type="molecule type" value="Genomic_DNA"/>
</dbReference>
<protein>
    <submittedName>
        <fullName evidence="1">Uncharacterized protein</fullName>
    </submittedName>
</protein>
<dbReference type="RefSeq" id="XP_004355506.1">
    <property type="nucleotide sequence ID" value="XM_004355453.1"/>
</dbReference>
<evidence type="ECO:0000313" key="2">
    <source>
        <dbReference type="Proteomes" id="UP000007797"/>
    </source>
</evidence>
<keyword evidence="2" id="KW-1185">Reference proteome</keyword>